<protein>
    <submittedName>
        <fullName evidence="2">Collagen-like protein</fullName>
    </submittedName>
</protein>
<dbReference type="WBParaSite" id="ES5_v2.g11236.t1">
    <property type="protein sequence ID" value="ES5_v2.g11236.t1"/>
    <property type="gene ID" value="ES5_v2.g11236"/>
</dbReference>
<accession>A0AC34F2N2</accession>
<evidence type="ECO:0000313" key="2">
    <source>
        <dbReference type="WBParaSite" id="ES5_v2.g11236.t1"/>
    </source>
</evidence>
<organism evidence="1 2">
    <name type="scientific">Panagrolaimus sp. ES5</name>
    <dbReference type="NCBI Taxonomy" id="591445"/>
    <lineage>
        <taxon>Eukaryota</taxon>
        <taxon>Metazoa</taxon>
        <taxon>Ecdysozoa</taxon>
        <taxon>Nematoda</taxon>
        <taxon>Chromadorea</taxon>
        <taxon>Rhabditida</taxon>
        <taxon>Tylenchina</taxon>
        <taxon>Panagrolaimomorpha</taxon>
        <taxon>Panagrolaimoidea</taxon>
        <taxon>Panagrolaimidae</taxon>
        <taxon>Panagrolaimus</taxon>
    </lineage>
</organism>
<name>A0AC34F2N2_9BILA</name>
<dbReference type="Proteomes" id="UP000887579">
    <property type="component" value="Unplaced"/>
</dbReference>
<sequence length="453" mass="49447">MFDKVSTTVKISAENPNKLEVHGHRIVISKVYDEIAGTIVKNGNITEIEINVNEDLILDKNLKFNGKNLVLIAKNQIVISNPITCDLSGRDAINDSFMINRAGDGIIFGENGLDGKDGTAGEPSGNMTICAKEINFEEKLTVFLNGGNGSNGQNGGNGVDGADGVGAKFEEVFGTGHTARKYAKQFANTISFAALSRIFDNNIKLTKTPKGITHYQSDSAHYASTHTFEFFCGAEGKPGGKGGKNGCSGEGGKKGKLDILAGEYEKESVINEPKDGKDGYPGIPGENGENGKDGWDVAMLWISFNKALEYGKNHQQKLSFMYSDVKSDKSVYVKELDKGPKSKCWAQITAVPCTRKFLQEKRTEFKKDSERSGEAIAVKATAIDLEAVTQKHLSLSHLVGTDATETDQQVDAEATENHEIGRIMELWEPFIEQDYMPKERVKLPLLSSEYIEN</sequence>
<reference evidence="2" key="1">
    <citation type="submission" date="2022-11" db="UniProtKB">
        <authorList>
            <consortium name="WormBaseParasite"/>
        </authorList>
    </citation>
    <scope>IDENTIFICATION</scope>
</reference>
<proteinExistence type="predicted"/>
<evidence type="ECO:0000313" key="1">
    <source>
        <dbReference type="Proteomes" id="UP000887579"/>
    </source>
</evidence>